<protein>
    <recommendedName>
        <fullName evidence="2">Bis(5'-nucleosyl)-tetraphosphatase [asymmetrical]</fullName>
    </recommendedName>
    <alternativeName>
        <fullName evidence="5">Diadenosine 5',5'''-P1,P4-tetraphosphate asymmetrical hydrolase</fullName>
    </alternativeName>
</protein>
<dbReference type="OrthoDB" id="9816289at2"/>
<evidence type="ECO:0000256" key="5">
    <source>
        <dbReference type="ARBA" id="ARBA00032644"/>
    </source>
</evidence>
<dbReference type="Proteomes" id="UP000032431">
    <property type="component" value="Chromosome I"/>
</dbReference>
<dbReference type="PROSITE" id="PS00893">
    <property type="entry name" value="NUDIX_BOX"/>
    <property type="match status" value="1"/>
</dbReference>
<evidence type="ECO:0000313" key="8">
    <source>
        <dbReference type="EMBL" id="CDZ23571.1"/>
    </source>
</evidence>
<dbReference type="InterPro" id="IPR020084">
    <property type="entry name" value="NUDIX_hydrolase_CS"/>
</dbReference>
<dbReference type="PATRIC" id="fig|29343.3.peg.451"/>
<gene>
    <name evidence="8" type="ORF">CCDG5_0433</name>
</gene>
<dbReference type="PROSITE" id="PS51462">
    <property type="entry name" value="NUDIX"/>
    <property type="match status" value="1"/>
</dbReference>
<dbReference type="InterPro" id="IPR051325">
    <property type="entry name" value="Nudix_hydrolase_domain"/>
</dbReference>
<dbReference type="PANTHER" id="PTHR21340:SF0">
    <property type="entry name" value="BIS(5'-NUCLEOSYL)-TETRAPHOSPHATASE [ASYMMETRICAL]"/>
    <property type="match status" value="1"/>
</dbReference>
<dbReference type="GO" id="GO:0004081">
    <property type="term" value="F:bis(5'-nucleosyl)-tetraphosphatase (asymmetrical) activity"/>
    <property type="evidence" value="ECO:0007669"/>
    <property type="project" value="TreeGrafter"/>
</dbReference>
<evidence type="ECO:0000313" key="9">
    <source>
        <dbReference type="Proteomes" id="UP000032431"/>
    </source>
</evidence>
<dbReference type="Gene3D" id="3.90.79.10">
    <property type="entry name" value="Nucleoside Triphosphate Pyrophosphohydrolase"/>
    <property type="match status" value="1"/>
</dbReference>
<dbReference type="PRINTS" id="PR00502">
    <property type="entry name" value="NUDIXFAMILY"/>
</dbReference>
<dbReference type="InterPro" id="IPR003565">
    <property type="entry name" value="Tetra_PHTase"/>
</dbReference>
<evidence type="ECO:0000256" key="6">
    <source>
        <dbReference type="RuleBase" id="RU003476"/>
    </source>
</evidence>
<dbReference type="AlphaFoldDB" id="A0A078KIZ7"/>
<dbReference type="GO" id="GO:0006167">
    <property type="term" value="P:AMP biosynthetic process"/>
    <property type="evidence" value="ECO:0007669"/>
    <property type="project" value="TreeGrafter"/>
</dbReference>
<dbReference type="KEGG" id="ccel:CCDG5_0433"/>
<dbReference type="CDD" id="cd03428">
    <property type="entry name" value="NUDIX_Ap4A_Nudt2"/>
    <property type="match status" value="1"/>
</dbReference>
<evidence type="ECO:0000256" key="2">
    <source>
        <dbReference type="ARBA" id="ARBA00018911"/>
    </source>
</evidence>
<dbReference type="GO" id="GO:0006754">
    <property type="term" value="P:ATP biosynthetic process"/>
    <property type="evidence" value="ECO:0007669"/>
    <property type="project" value="TreeGrafter"/>
</dbReference>
<dbReference type="SUPFAM" id="SSF55811">
    <property type="entry name" value="Nudix"/>
    <property type="match status" value="1"/>
</dbReference>
<dbReference type="STRING" id="29343.CCDG5_0433"/>
<dbReference type="EMBL" id="LM995447">
    <property type="protein sequence ID" value="CDZ23571.1"/>
    <property type="molecule type" value="Genomic_DNA"/>
</dbReference>
<dbReference type="PANTHER" id="PTHR21340">
    <property type="entry name" value="DIADENOSINE 5,5-P1,P4-TETRAPHOSPHATE PYROPHOSPHOHYDROLASE MUTT"/>
    <property type="match status" value="1"/>
</dbReference>
<dbReference type="Pfam" id="PF00293">
    <property type="entry name" value="NUDIX"/>
    <property type="match status" value="1"/>
</dbReference>
<accession>A0A078KIZ7</accession>
<dbReference type="GO" id="GO:0000166">
    <property type="term" value="F:nucleotide binding"/>
    <property type="evidence" value="ECO:0007669"/>
    <property type="project" value="UniProtKB-KW"/>
</dbReference>
<dbReference type="InterPro" id="IPR020476">
    <property type="entry name" value="Nudix_hydrolase"/>
</dbReference>
<dbReference type="InterPro" id="IPR000086">
    <property type="entry name" value="NUDIX_hydrolase_dom"/>
</dbReference>
<keyword evidence="4 6" id="KW-0378">Hydrolase</keyword>
<name>A0A078KIZ7_9FIRM</name>
<reference evidence="9" key="1">
    <citation type="submission" date="2014-07" db="EMBL/GenBank/DDBJ databases">
        <authorList>
            <person name="Wibberg D."/>
        </authorList>
    </citation>
    <scope>NUCLEOTIDE SEQUENCE [LARGE SCALE GENOMIC DNA]</scope>
    <source>
        <strain evidence="9">DG5</strain>
    </source>
</reference>
<proteinExistence type="inferred from homology"/>
<dbReference type="HOGENOM" id="CLU_037162_14_4_9"/>
<keyword evidence="9" id="KW-1185">Reference proteome</keyword>
<evidence type="ECO:0000256" key="3">
    <source>
        <dbReference type="ARBA" id="ARBA00022741"/>
    </source>
</evidence>
<evidence type="ECO:0000256" key="4">
    <source>
        <dbReference type="ARBA" id="ARBA00022801"/>
    </source>
</evidence>
<evidence type="ECO:0000256" key="1">
    <source>
        <dbReference type="ARBA" id="ARBA00005582"/>
    </source>
</evidence>
<evidence type="ECO:0000259" key="7">
    <source>
        <dbReference type="PROSITE" id="PS51462"/>
    </source>
</evidence>
<feature type="domain" description="Nudix hydrolase" evidence="7">
    <location>
        <begin position="2"/>
        <end position="133"/>
    </location>
</feature>
<keyword evidence="3" id="KW-0547">Nucleotide-binding</keyword>
<organism evidence="8 9">
    <name type="scientific">[Clostridium] cellulosi</name>
    <dbReference type="NCBI Taxonomy" id="29343"/>
    <lineage>
        <taxon>Bacteria</taxon>
        <taxon>Bacillati</taxon>
        <taxon>Bacillota</taxon>
        <taxon>Clostridia</taxon>
        <taxon>Eubacteriales</taxon>
        <taxon>Oscillospiraceae</taxon>
        <taxon>Oscillospiraceae incertae sedis</taxon>
    </lineage>
</organism>
<sequence>MKKEKSCGAIVIKKDADGYKTLLIKHNKGHWSFPKGHVENNETEEQTALREIKEETNLDVSLDTRFRRVSTYSPYEGAVKDVVFFIAEAKSGDIRPQIEEVSTCKWLDFDKAENLITFKNDKNIFREAKDFIAEHYQ</sequence>
<comment type="similarity">
    <text evidence="1 6">Belongs to the Nudix hydrolase family.</text>
</comment>
<dbReference type="InterPro" id="IPR015797">
    <property type="entry name" value="NUDIX_hydrolase-like_dom_sf"/>
</dbReference>